<sequence length="193" mass="21904">MAKNVASRNILCAAAVVLAGFPTGNRSVSADELEACQPSPRVETPYPAVPSVIGEQLFNQMIAWIAMNTSYDLLATYNDPPTISFCQVGDVIAYEQSDLLVDAVLLAAFDREKRHIFLTYPWSPLNYFDQSVLLHELIHDVQLQNRDWECAGAPELEAYHLQDKWLYEHNIKHQFNWTMIRRLSACSDDSEAR</sequence>
<accession>A0ABW3TIY9</accession>
<dbReference type="InterPro" id="IPR046589">
    <property type="entry name" value="DUF6647"/>
</dbReference>
<reference evidence="3" key="1">
    <citation type="journal article" date="2019" name="Int. J. Syst. Evol. Microbiol.">
        <title>The Global Catalogue of Microorganisms (GCM) 10K type strain sequencing project: providing services to taxonomists for standard genome sequencing and annotation.</title>
        <authorList>
            <consortium name="The Broad Institute Genomics Platform"/>
            <consortium name="The Broad Institute Genome Sequencing Center for Infectious Disease"/>
            <person name="Wu L."/>
            <person name="Ma J."/>
        </authorList>
    </citation>
    <scope>NUCLEOTIDE SEQUENCE [LARGE SCALE GENOMIC DNA]</scope>
    <source>
        <strain evidence="3">CCUG 55328</strain>
    </source>
</reference>
<protein>
    <submittedName>
        <fullName evidence="2">DUF6647 family protein</fullName>
    </submittedName>
</protein>
<name>A0ABW3TIY9_9RHOB</name>
<evidence type="ECO:0000313" key="3">
    <source>
        <dbReference type="Proteomes" id="UP001597151"/>
    </source>
</evidence>
<dbReference type="EMBL" id="JBHTKR010000010">
    <property type="protein sequence ID" value="MFD1196660.1"/>
    <property type="molecule type" value="Genomic_DNA"/>
</dbReference>
<dbReference type="Pfam" id="PF20352">
    <property type="entry name" value="DUF6647"/>
    <property type="match status" value="1"/>
</dbReference>
<feature type="domain" description="DUF6647" evidence="1">
    <location>
        <begin position="61"/>
        <end position="186"/>
    </location>
</feature>
<comment type="caution">
    <text evidence="2">The sequence shown here is derived from an EMBL/GenBank/DDBJ whole genome shotgun (WGS) entry which is preliminary data.</text>
</comment>
<gene>
    <name evidence="2" type="ORF">ACFQ3C_18510</name>
</gene>
<keyword evidence="3" id="KW-1185">Reference proteome</keyword>
<dbReference type="Proteomes" id="UP001597151">
    <property type="component" value="Unassembled WGS sequence"/>
</dbReference>
<evidence type="ECO:0000259" key="1">
    <source>
        <dbReference type="Pfam" id="PF20352"/>
    </source>
</evidence>
<organism evidence="2 3">
    <name type="scientific">Seohaeicola saemankumensis</name>
    <dbReference type="NCBI Taxonomy" id="481181"/>
    <lineage>
        <taxon>Bacteria</taxon>
        <taxon>Pseudomonadati</taxon>
        <taxon>Pseudomonadota</taxon>
        <taxon>Alphaproteobacteria</taxon>
        <taxon>Rhodobacterales</taxon>
        <taxon>Roseobacteraceae</taxon>
        <taxon>Seohaeicola</taxon>
    </lineage>
</organism>
<proteinExistence type="predicted"/>
<evidence type="ECO:0000313" key="2">
    <source>
        <dbReference type="EMBL" id="MFD1196660.1"/>
    </source>
</evidence>